<evidence type="ECO:0000256" key="6">
    <source>
        <dbReference type="SAM" id="MobiDB-lite"/>
    </source>
</evidence>
<evidence type="ECO:0000313" key="9">
    <source>
        <dbReference type="Proteomes" id="UP000008311"/>
    </source>
</evidence>
<dbReference type="Pfam" id="PF00010">
    <property type="entry name" value="HLH"/>
    <property type="match status" value="1"/>
</dbReference>
<protein>
    <submittedName>
        <fullName evidence="8">DNA binding protein, putative</fullName>
    </submittedName>
</protein>
<accession>B9S450</accession>
<proteinExistence type="predicted"/>
<evidence type="ECO:0000256" key="3">
    <source>
        <dbReference type="ARBA" id="ARBA00023125"/>
    </source>
</evidence>
<dbReference type="PANTHER" id="PTHR16223">
    <property type="entry name" value="TRANSCRIPTION FACTOR BHLH83-RELATED"/>
    <property type="match status" value="1"/>
</dbReference>
<feature type="domain" description="BHLH" evidence="7">
    <location>
        <begin position="211"/>
        <end position="260"/>
    </location>
</feature>
<dbReference type="AlphaFoldDB" id="B9S450"/>
<keyword evidence="3" id="KW-0238">DNA-binding</keyword>
<dbReference type="InParanoid" id="B9S450"/>
<organism evidence="8 9">
    <name type="scientific">Ricinus communis</name>
    <name type="common">Castor bean</name>
    <dbReference type="NCBI Taxonomy" id="3988"/>
    <lineage>
        <taxon>Eukaryota</taxon>
        <taxon>Viridiplantae</taxon>
        <taxon>Streptophyta</taxon>
        <taxon>Embryophyta</taxon>
        <taxon>Tracheophyta</taxon>
        <taxon>Spermatophyta</taxon>
        <taxon>Magnoliopsida</taxon>
        <taxon>eudicotyledons</taxon>
        <taxon>Gunneridae</taxon>
        <taxon>Pentapetalae</taxon>
        <taxon>rosids</taxon>
        <taxon>fabids</taxon>
        <taxon>Malpighiales</taxon>
        <taxon>Euphorbiaceae</taxon>
        <taxon>Acalyphoideae</taxon>
        <taxon>Acalypheae</taxon>
        <taxon>Ricinus</taxon>
    </lineage>
</organism>
<dbReference type="PROSITE" id="PS50888">
    <property type="entry name" value="BHLH"/>
    <property type="match status" value="1"/>
</dbReference>
<feature type="compositionally biased region" description="Polar residues" evidence="6">
    <location>
        <begin position="202"/>
        <end position="212"/>
    </location>
</feature>
<dbReference type="OrthoDB" id="1627850at2759"/>
<evidence type="ECO:0000313" key="8">
    <source>
        <dbReference type="EMBL" id="EEF41731.1"/>
    </source>
</evidence>
<dbReference type="OMA" id="QTMNEPL"/>
<feature type="region of interest" description="Disordered" evidence="6">
    <location>
        <begin position="183"/>
        <end position="222"/>
    </location>
</feature>
<dbReference type="InterPro" id="IPR045843">
    <property type="entry name" value="IND-like"/>
</dbReference>
<dbReference type="GO" id="GO:0000978">
    <property type="term" value="F:RNA polymerase II cis-regulatory region sequence-specific DNA binding"/>
    <property type="evidence" value="ECO:0000318"/>
    <property type="project" value="GO_Central"/>
</dbReference>
<dbReference type="eggNOG" id="ENOG502RY75">
    <property type="taxonomic scope" value="Eukaryota"/>
</dbReference>
<dbReference type="GO" id="GO:0046983">
    <property type="term" value="F:protein dimerization activity"/>
    <property type="evidence" value="ECO:0007669"/>
    <property type="project" value="InterPro"/>
</dbReference>
<dbReference type="EMBL" id="EQ973863">
    <property type="protein sequence ID" value="EEF41731.1"/>
    <property type="molecule type" value="Genomic_DNA"/>
</dbReference>
<dbReference type="GO" id="GO:0005634">
    <property type="term" value="C:nucleus"/>
    <property type="evidence" value="ECO:0000318"/>
    <property type="project" value="GO_Central"/>
</dbReference>
<dbReference type="Gene3D" id="4.10.280.10">
    <property type="entry name" value="Helix-loop-helix DNA-binding domain"/>
    <property type="match status" value="1"/>
</dbReference>
<keyword evidence="9" id="KW-1185">Reference proteome</keyword>
<evidence type="ECO:0000256" key="2">
    <source>
        <dbReference type="ARBA" id="ARBA00023015"/>
    </source>
</evidence>
<dbReference type="GO" id="GO:0000981">
    <property type="term" value="F:DNA-binding transcription factor activity, RNA polymerase II-specific"/>
    <property type="evidence" value="ECO:0000318"/>
    <property type="project" value="GO_Central"/>
</dbReference>
<evidence type="ECO:0000256" key="5">
    <source>
        <dbReference type="ARBA" id="ARBA00023242"/>
    </source>
</evidence>
<dbReference type="InterPro" id="IPR011598">
    <property type="entry name" value="bHLH_dom"/>
</dbReference>
<dbReference type="InterPro" id="IPR036638">
    <property type="entry name" value="HLH_DNA-bd_sf"/>
</dbReference>
<dbReference type="KEGG" id="rcu:8272068"/>
<dbReference type="STRING" id="3988.B9S450"/>
<evidence type="ECO:0000259" key="7">
    <source>
        <dbReference type="PROSITE" id="PS50888"/>
    </source>
</evidence>
<dbReference type="SUPFAM" id="SSF47459">
    <property type="entry name" value="HLH, helix-loop-helix DNA-binding domain"/>
    <property type="match status" value="1"/>
</dbReference>
<comment type="subcellular location">
    <subcellularLocation>
        <location evidence="1">Nucleus</location>
    </subcellularLocation>
</comment>
<gene>
    <name evidence="8" type="ORF">RCOM_0558970</name>
</gene>
<keyword evidence="5" id="KW-0539">Nucleus</keyword>
<reference evidence="9" key="1">
    <citation type="journal article" date="2010" name="Nat. Biotechnol.">
        <title>Draft genome sequence of the oilseed species Ricinus communis.</title>
        <authorList>
            <person name="Chan A.P."/>
            <person name="Crabtree J."/>
            <person name="Zhao Q."/>
            <person name="Lorenzi H."/>
            <person name="Orvis J."/>
            <person name="Puiu D."/>
            <person name="Melake-Berhan A."/>
            <person name="Jones K.M."/>
            <person name="Redman J."/>
            <person name="Chen G."/>
            <person name="Cahoon E.B."/>
            <person name="Gedil M."/>
            <person name="Stanke M."/>
            <person name="Haas B.J."/>
            <person name="Wortman J.R."/>
            <person name="Fraser-Liggett C.M."/>
            <person name="Ravel J."/>
            <person name="Rabinowicz P.D."/>
        </authorList>
    </citation>
    <scope>NUCLEOTIDE SEQUENCE [LARGE SCALE GENOMIC DNA]</scope>
    <source>
        <strain evidence="9">cv. Hale</strain>
    </source>
</reference>
<name>B9S450_RICCO</name>
<dbReference type="SMART" id="SM00353">
    <property type="entry name" value="HLH"/>
    <property type="match status" value="1"/>
</dbReference>
<keyword evidence="2" id="KW-0805">Transcription regulation</keyword>
<sequence length="340" mass="38451">MDGQNGYPNALELMMMMNIGWNVNDVSYVPDEPEDDSNQHFITLDGGGQNPLPLPLLFGSQRTPLNYYEFLTENSSKAPDRHVLESIPSPVGDSHFIQGTTEIQKELFYNSGMPSSSNPKHAGPSLDMDSWKLSSYPYMFSMDNHESSLNVRYNEEDSRNQLENLQDQNQAQSHIVWTQEPPSEVVANVSQSQPRAKVSPSVFLSNPGSNPSRQRAISSDRRRRERIAERLKALQELLPHSVEGSQIVVMDEIIDYVKYLQLQMKELSRSRLEGHLCSGPAHFLEGYHPYILHQQTMNEPLEETMAKLLKVNSSAATKFLESKGLFVMPMALADRLKQAI</sequence>
<evidence type="ECO:0000256" key="4">
    <source>
        <dbReference type="ARBA" id="ARBA00023163"/>
    </source>
</evidence>
<evidence type="ECO:0000256" key="1">
    <source>
        <dbReference type="ARBA" id="ARBA00004123"/>
    </source>
</evidence>
<keyword evidence="4" id="KW-0804">Transcription</keyword>
<dbReference type="GO" id="GO:0006357">
    <property type="term" value="P:regulation of transcription by RNA polymerase II"/>
    <property type="evidence" value="ECO:0000318"/>
    <property type="project" value="GO_Central"/>
</dbReference>
<dbReference type="PANTHER" id="PTHR16223:SF109">
    <property type="entry name" value="BHLH DOMAIN-CONTAINING PROTEIN"/>
    <property type="match status" value="1"/>
</dbReference>
<dbReference type="Proteomes" id="UP000008311">
    <property type="component" value="Unassembled WGS sequence"/>
</dbReference>